<dbReference type="GO" id="GO:0016705">
    <property type="term" value="F:oxidoreductase activity, acting on paired donors, with incorporation or reduction of molecular oxygen"/>
    <property type="evidence" value="ECO:0007669"/>
    <property type="project" value="InterPro"/>
</dbReference>
<gene>
    <name evidence="3" type="ORF">LG943_09775</name>
</gene>
<dbReference type="RefSeq" id="WP_270071897.1">
    <property type="nucleotide sequence ID" value="NZ_JAJAQC010000013.1"/>
</dbReference>
<dbReference type="EMBL" id="JAJAQC010000013">
    <property type="protein sequence ID" value="MDA0564615.1"/>
    <property type="molecule type" value="Genomic_DNA"/>
</dbReference>
<dbReference type="Proteomes" id="UP001140076">
    <property type="component" value="Unassembled WGS sequence"/>
</dbReference>
<sequence>MKPSDILPLYQATDRLDQVCRTLRHRFGDVAPVMLDPYTFAWLTLTWESTREAMTSPDFSADPDNWRDRNSGHVPQNSGIAAMLVRRDAARWRDGDEHRRYREALQAALQRLIDNGHVLHAVADVADRIIDRITPRGRADLIGDYAGVLSGMVLARLIGFDQDEAERIGDEMATVWDGEPAAAYQAWLELDARLHRLAAERRRRPAPNDVVSHLVHHGEHSDQEAAHQVALLIAAGYDPLTHLIGNTLRVLLTDDSLRRQLLSAGTDVESLLDVVQVHNPPLAVVPGRWCVVDREFGGHRVRAGDMVVFGIEATNRQLPPGTRAHLGWGAGPHACPRSGSDIAGVVAAHAVRRLITRVPVRLAVAPDQLERRASLAINGLRELPVLLNATGMEAAPTVPEEAPPAPAGAAEPPAPVRTGPARGWIGALARLLLGRR</sequence>
<keyword evidence="4" id="KW-1185">Reference proteome</keyword>
<comment type="similarity">
    <text evidence="1">Belongs to the cytochrome P450 family.</text>
</comment>
<evidence type="ECO:0000256" key="2">
    <source>
        <dbReference type="SAM" id="MobiDB-lite"/>
    </source>
</evidence>
<evidence type="ECO:0000313" key="4">
    <source>
        <dbReference type="Proteomes" id="UP001140076"/>
    </source>
</evidence>
<evidence type="ECO:0000256" key="1">
    <source>
        <dbReference type="ARBA" id="ARBA00010617"/>
    </source>
</evidence>
<dbReference type="InterPro" id="IPR002397">
    <property type="entry name" value="Cyt_P450_B"/>
</dbReference>
<dbReference type="PANTHER" id="PTHR46696">
    <property type="entry name" value="P450, PUTATIVE (EUROFUNG)-RELATED"/>
    <property type="match status" value="1"/>
</dbReference>
<accession>A0A9X3SFB6</accession>
<dbReference type="AlphaFoldDB" id="A0A9X3SFB6"/>
<dbReference type="PANTHER" id="PTHR46696:SF1">
    <property type="entry name" value="CYTOCHROME P450 YJIB-RELATED"/>
    <property type="match status" value="1"/>
</dbReference>
<dbReference type="GO" id="GO:0005506">
    <property type="term" value="F:iron ion binding"/>
    <property type="evidence" value="ECO:0007669"/>
    <property type="project" value="InterPro"/>
</dbReference>
<name>A0A9X3SFB6_9ACTN</name>
<dbReference type="InterPro" id="IPR036396">
    <property type="entry name" value="Cyt_P450_sf"/>
</dbReference>
<reference evidence="3" key="1">
    <citation type="submission" date="2021-10" db="EMBL/GenBank/DDBJ databases">
        <title>Streptomonospora sp. nov., isolated from mangrove soil.</title>
        <authorList>
            <person name="Chen X."/>
            <person name="Ge X."/>
            <person name="Liu W."/>
        </authorList>
    </citation>
    <scope>NUCLEOTIDE SEQUENCE</scope>
    <source>
        <strain evidence="3">S1-112</strain>
    </source>
</reference>
<dbReference type="GO" id="GO:0004497">
    <property type="term" value="F:monooxygenase activity"/>
    <property type="evidence" value="ECO:0007669"/>
    <property type="project" value="InterPro"/>
</dbReference>
<dbReference type="GO" id="GO:0020037">
    <property type="term" value="F:heme binding"/>
    <property type="evidence" value="ECO:0007669"/>
    <property type="project" value="InterPro"/>
</dbReference>
<evidence type="ECO:0000313" key="3">
    <source>
        <dbReference type="EMBL" id="MDA0564615.1"/>
    </source>
</evidence>
<comment type="caution">
    <text evidence="3">The sequence shown here is derived from an EMBL/GenBank/DDBJ whole genome shotgun (WGS) entry which is preliminary data.</text>
</comment>
<dbReference type="SUPFAM" id="SSF48264">
    <property type="entry name" value="Cytochrome P450"/>
    <property type="match status" value="1"/>
</dbReference>
<organism evidence="3 4">
    <name type="scientific">Streptomonospora mangrovi</name>
    <dbReference type="NCBI Taxonomy" id="2883123"/>
    <lineage>
        <taxon>Bacteria</taxon>
        <taxon>Bacillati</taxon>
        <taxon>Actinomycetota</taxon>
        <taxon>Actinomycetes</taxon>
        <taxon>Streptosporangiales</taxon>
        <taxon>Nocardiopsidaceae</taxon>
        <taxon>Streptomonospora</taxon>
    </lineage>
</organism>
<protein>
    <submittedName>
        <fullName evidence="3">Cytochrome P450</fullName>
    </submittedName>
</protein>
<proteinExistence type="inferred from homology"/>
<dbReference type="Gene3D" id="1.10.630.10">
    <property type="entry name" value="Cytochrome P450"/>
    <property type="match status" value="1"/>
</dbReference>
<feature type="region of interest" description="Disordered" evidence="2">
    <location>
        <begin position="395"/>
        <end position="418"/>
    </location>
</feature>
<dbReference type="PRINTS" id="PR00359">
    <property type="entry name" value="BP450"/>
</dbReference>